<dbReference type="GO" id="GO:0019239">
    <property type="term" value="F:deaminase activity"/>
    <property type="evidence" value="ECO:0007669"/>
    <property type="project" value="TreeGrafter"/>
</dbReference>
<keyword evidence="4" id="KW-1185">Reference proteome</keyword>
<dbReference type="GO" id="GO:0005829">
    <property type="term" value="C:cytosol"/>
    <property type="evidence" value="ECO:0007669"/>
    <property type="project" value="TreeGrafter"/>
</dbReference>
<dbReference type="RefSeq" id="WP_245617376.1">
    <property type="nucleotide sequence ID" value="NZ_BSTI01000019.1"/>
</dbReference>
<dbReference type="AlphaFoldDB" id="A0A9W6R9I3"/>
<proteinExistence type="inferred from homology"/>
<evidence type="ECO:0000256" key="1">
    <source>
        <dbReference type="ARBA" id="ARBA00010552"/>
    </source>
</evidence>
<dbReference type="InterPro" id="IPR006175">
    <property type="entry name" value="YjgF/YER057c/UK114"/>
</dbReference>
<dbReference type="InterPro" id="IPR035959">
    <property type="entry name" value="RutC-like_sf"/>
</dbReference>
<comment type="caution">
    <text evidence="3">The sequence shown here is derived from an EMBL/GenBank/DDBJ whole genome shotgun (WGS) entry which is preliminary data.</text>
</comment>
<dbReference type="PANTHER" id="PTHR11803:SF58">
    <property type="entry name" value="PROTEIN HMF1-RELATED"/>
    <property type="match status" value="1"/>
</dbReference>
<evidence type="ECO:0000313" key="3">
    <source>
        <dbReference type="EMBL" id="GLY69895.1"/>
    </source>
</evidence>
<dbReference type="Gene3D" id="3.30.1330.40">
    <property type="entry name" value="RutC-like"/>
    <property type="match status" value="1"/>
</dbReference>
<dbReference type="EMBL" id="BSTI01000019">
    <property type="protein sequence ID" value="GLY69895.1"/>
    <property type="molecule type" value="Genomic_DNA"/>
</dbReference>
<feature type="region of interest" description="Disordered" evidence="2">
    <location>
        <begin position="1"/>
        <end position="26"/>
    </location>
</feature>
<comment type="similarity">
    <text evidence="1">Belongs to the RutC family.</text>
</comment>
<protein>
    <submittedName>
        <fullName evidence="3">Enamine deaminase RidA</fullName>
    </submittedName>
</protein>
<dbReference type="Proteomes" id="UP001165136">
    <property type="component" value="Unassembled WGS sequence"/>
</dbReference>
<dbReference type="PANTHER" id="PTHR11803">
    <property type="entry name" value="2-IMINOBUTANOATE/2-IMINOPROPANOATE DEAMINASE RIDA"/>
    <property type="match status" value="1"/>
</dbReference>
<organism evidence="3 4">
    <name type="scientific">Amycolatopsis taiwanensis</name>
    <dbReference type="NCBI Taxonomy" id="342230"/>
    <lineage>
        <taxon>Bacteria</taxon>
        <taxon>Bacillati</taxon>
        <taxon>Actinomycetota</taxon>
        <taxon>Actinomycetes</taxon>
        <taxon>Pseudonocardiales</taxon>
        <taxon>Pseudonocardiaceae</taxon>
        <taxon>Amycolatopsis</taxon>
    </lineage>
</organism>
<gene>
    <name evidence="3" type="ORF">Atai01_65140</name>
</gene>
<name>A0A9W6R9I3_9PSEU</name>
<evidence type="ECO:0000313" key="4">
    <source>
        <dbReference type="Proteomes" id="UP001165136"/>
    </source>
</evidence>
<sequence>MTIAHREPPSEDGRRPVRTPDAPPPAGTYSQAIIAGGFVFVSGQTPRLPDGTRLTESPFDVQARQALRNLEAVAQSAGSSLRHATMVTVYLRDAGNRTVFDEIYREFVGSPFPARAIVQSDLFGMEVEITAVLLAATPPTK</sequence>
<reference evidence="3" key="1">
    <citation type="submission" date="2023-03" db="EMBL/GenBank/DDBJ databases">
        <title>Amycolatopsis taiwanensis NBRC 103393.</title>
        <authorList>
            <person name="Ichikawa N."/>
            <person name="Sato H."/>
            <person name="Tonouchi N."/>
        </authorList>
    </citation>
    <scope>NUCLEOTIDE SEQUENCE</scope>
    <source>
        <strain evidence="3">NBRC 103393</strain>
    </source>
</reference>
<dbReference type="SUPFAM" id="SSF55298">
    <property type="entry name" value="YjgF-like"/>
    <property type="match status" value="1"/>
</dbReference>
<dbReference type="Pfam" id="PF01042">
    <property type="entry name" value="Ribonuc_L-PSP"/>
    <property type="match status" value="1"/>
</dbReference>
<feature type="compositionally biased region" description="Basic and acidic residues" evidence="2">
    <location>
        <begin position="1"/>
        <end position="15"/>
    </location>
</feature>
<dbReference type="CDD" id="cd00448">
    <property type="entry name" value="YjgF_YER057c_UK114_family"/>
    <property type="match status" value="1"/>
</dbReference>
<accession>A0A9W6R9I3</accession>
<evidence type="ECO:0000256" key="2">
    <source>
        <dbReference type="SAM" id="MobiDB-lite"/>
    </source>
</evidence>